<dbReference type="InterPro" id="IPR049900">
    <property type="entry name" value="PKS_mFAS_DH"/>
</dbReference>
<dbReference type="SMART" id="SM00827">
    <property type="entry name" value="PKS_AT"/>
    <property type="match status" value="1"/>
</dbReference>
<dbReference type="SUPFAM" id="SSF47336">
    <property type="entry name" value="ACP-like"/>
    <property type="match status" value="1"/>
</dbReference>
<dbReference type="SUPFAM" id="SSF51735">
    <property type="entry name" value="NAD(P)-binding Rossmann-fold domains"/>
    <property type="match status" value="2"/>
</dbReference>
<dbReference type="Pfam" id="PF00109">
    <property type="entry name" value="ketoacyl-synt"/>
    <property type="match status" value="1"/>
</dbReference>
<keyword evidence="10" id="KW-1185">Reference proteome</keyword>
<keyword evidence="2" id="KW-0597">Phosphoprotein</keyword>
<dbReference type="GO" id="GO:0005886">
    <property type="term" value="C:plasma membrane"/>
    <property type="evidence" value="ECO:0007669"/>
    <property type="project" value="TreeGrafter"/>
</dbReference>
<gene>
    <name evidence="9" type="ORF">SAMN06265370_12311</name>
</gene>
<evidence type="ECO:0000256" key="2">
    <source>
        <dbReference type="ARBA" id="ARBA00022553"/>
    </source>
</evidence>
<name>A0A238Z2Z2_9RHOB</name>
<dbReference type="Gene3D" id="1.10.1200.10">
    <property type="entry name" value="ACP-like"/>
    <property type="match status" value="1"/>
</dbReference>
<dbReference type="SMART" id="SM00823">
    <property type="entry name" value="PKS_PP"/>
    <property type="match status" value="1"/>
</dbReference>
<dbReference type="InterPro" id="IPR014030">
    <property type="entry name" value="Ketoacyl_synth_N"/>
</dbReference>
<dbReference type="InterPro" id="IPR036291">
    <property type="entry name" value="NAD(P)-bd_dom_sf"/>
</dbReference>
<dbReference type="Pfam" id="PF00698">
    <property type="entry name" value="Acyl_transf_1"/>
    <property type="match status" value="1"/>
</dbReference>
<dbReference type="SUPFAM" id="SSF53901">
    <property type="entry name" value="Thiolase-like"/>
    <property type="match status" value="1"/>
</dbReference>
<evidence type="ECO:0000256" key="1">
    <source>
        <dbReference type="ARBA" id="ARBA00022450"/>
    </source>
</evidence>
<dbReference type="SMART" id="SM00826">
    <property type="entry name" value="PKS_DH"/>
    <property type="match status" value="1"/>
</dbReference>
<dbReference type="InterPro" id="IPR050091">
    <property type="entry name" value="PKS_NRPS_Biosynth_Enz"/>
</dbReference>
<dbReference type="InterPro" id="IPR009081">
    <property type="entry name" value="PP-bd_ACP"/>
</dbReference>
<feature type="active site" description="Proton donor; for dehydratase activity" evidence="4">
    <location>
        <position position="1133"/>
    </location>
</feature>
<evidence type="ECO:0000313" key="10">
    <source>
        <dbReference type="Proteomes" id="UP000198417"/>
    </source>
</evidence>
<dbReference type="CDD" id="cd00833">
    <property type="entry name" value="PKS"/>
    <property type="match status" value="1"/>
</dbReference>
<dbReference type="GO" id="GO:0005737">
    <property type="term" value="C:cytoplasm"/>
    <property type="evidence" value="ECO:0007669"/>
    <property type="project" value="TreeGrafter"/>
</dbReference>
<accession>A0A238Z2Z2</accession>
<dbReference type="Pfam" id="PF08659">
    <property type="entry name" value="KR"/>
    <property type="match status" value="1"/>
</dbReference>
<feature type="active site" description="Proton acceptor; for dehydratase activity" evidence="4">
    <location>
        <position position="969"/>
    </location>
</feature>
<dbReference type="Gene3D" id="3.40.47.10">
    <property type="match status" value="1"/>
</dbReference>
<dbReference type="SMART" id="SM00822">
    <property type="entry name" value="PKS_KR"/>
    <property type="match status" value="1"/>
</dbReference>
<dbReference type="Pfam" id="PF02801">
    <property type="entry name" value="Ketoacyl-synt_C"/>
    <property type="match status" value="1"/>
</dbReference>
<dbReference type="SMART" id="SM01294">
    <property type="entry name" value="PKS_PP_betabranch"/>
    <property type="match status" value="1"/>
</dbReference>
<dbReference type="InterPro" id="IPR006162">
    <property type="entry name" value="Ppantetheine_attach_site"/>
</dbReference>
<dbReference type="InterPro" id="IPR057326">
    <property type="entry name" value="KR_dom"/>
</dbReference>
<evidence type="ECO:0000256" key="4">
    <source>
        <dbReference type="PROSITE-ProRule" id="PRU01363"/>
    </source>
</evidence>
<dbReference type="InterPro" id="IPR049551">
    <property type="entry name" value="PKS_DH_C"/>
</dbReference>
<proteinExistence type="predicted"/>
<evidence type="ECO:0000259" key="6">
    <source>
        <dbReference type="PROSITE" id="PS50075"/>
    </source>
</evidence>
<dbReference type="Proteomes" id="UP000198417">
    <property type="component" value="Unassembled WGS sequence"/>
</dbReference>
<evidence type="ECO:0000259" key="7">
    <source>
        <dbReference type="PROSITE" id="PS52004"/>
    </source>
</evidence>
<dbReference type="InterPro" id="IPR020841">
    <property type="entry name" value="PKS_Beta-ketoAc_synthase_dom"/>
</dbReference>
<dbReference type="GO" id="GO:0071770">
    <property type="term" value="P:DIM/DIP cell wall layer assembly"/>
    <property type="evidence" value="ECO:0007669"/>
    <property type="project" value="TreeGrafter"/>
</dbReference>
<dbReference type="GO" id="GO:0004312">
    <property type="term" value="F:fatty acid synthase activity"/>
    <property type="evidence" value="ECO:0007669"/>
    <property type="project" value="TreeGrafter"/>
</dbReference>
<feature type="domain" description="PKS/mFAS DH" evidence="8">
    <location>
        <begin position="937"/>
        <end position="1212"/>
    </location>
</feature>
<dbReference type="InterPro" id="IPR014031">
    <property type="entry name" value="Ketoacyl_synth_C"/>
</dbReference>
<dbReference type="GO" id="GO:0004315">
    <property type="term" value="F:3-oxoacyl-[acyl-carrier-protein] synthase activity"/>
    <property type="evidence" value="ECO:0007669"/>
    <property type="project" value="InterPro"/>
</dbReference>
<dbReference type="InterPro" id="IPR049552">
    <property type="entry name" value="PKS_DH_N"/>
</dbReference>
<dbReference type="InterPro" id="IPR001227">
    <property type="entry name" value="Ac_transferase_dom_sf"/>
</dbReference>
<keyword evidence="1" id="KW-0596">Phosphopantetheine</keyword>
<dbReference type="InterPro" id="IPR016039">
    <property type="entry name" value="Thiolase-like"/>
</dbReference>
<dbReference type="Pfam" id="PF14765">
    <property type="entry name" value="PS-DH"/>
    <property type="match status" value="1"/>
</dbReference>
<keyword evidence="3 9" id="KW-0808">Transferase</keyword>
<feature type="region of interest" description="Disordered" evidence="5">
    <location>
        <begin position="1727"/>
        <end position="1749"/>
    </location>
</feature>
<evidence type="ECO:0000256" key="3">
    <source>
        <dbReference type="ARBA" id="ARBA00022679"/>
    </source>
</evidence>
<dbReference type="SMART" id="SM00825">
    <property type="entry name" value="PKS_KS"/>
    <property type="match status" value="1"/>
</dbReference>
<dbReference type="PROSITE" id="PS50075">
    <property type="entry name" value="CARRIER"/>
    <property type="match status" value="1"/>
</dbReference>
<dbReference type="PANTHER" id="PTHR43775:SF37">
    <property type="entry name" value="SI:DKEY-61P9.11"/>
    <property type="match status" value="1"/>
</dbReference>
<dbReference type="Gene3D" id="3.30.70.3290">
    <property type="match status" value="1"/>
</dbReference>
<dbReference type="Pfam" id="PF21089">
    <property type="entry name" value="PKS_DH_N"/>
    <property type="match status" value="1"/>
</dbReference>
<dbReference type="EMBL" id="FZNN01000023">
    <property type="protein sequence ID" value="SNR77720.1"/>
    <property type="molecule type" value="Genomic_DNA"/>
</dbReference>
<dbReference type="InterPro" id="IPR020806">
    <property type="entry name" value="PKS_PP-bd"/>
</dbReference>
<dbReference type="SUPFAM" id="SSF52151">
    <property type="entry name" value="FabD/lysophospholipase-like"/>
    <property type="match status" value="1"/>
</dbReference>
<dbReference type="RefSeq" id="WP_089273243.1">
    <property type="nucleotide sequence ID" value="NZ_FZNN01000023.1"/>
</dbReference>
<feature type="domain" description="Ketosynthase family 3 (KS3)" evidence="7">
    <location>
        <begin position="4"/>
        <end position="428"/>
    </location>
</feature>
<organism evidence="9 10">
    <name type="scientific">Puniceibacterium sediminis</name>
    <dbReference type="NCBI Taxonomy" id="1608407"/>
    <lineage>
        <taxon>Bacteria</taxon>
        <taxon>Pseudomonadati</taxon>
        <taxon>Pseudomonadota</taxon>
        <taxon>Alphaproteobacteria</taxon>
        <taxon>Rhodobacterales</taxon>
        <taxon>Paracoccaceae</taxon>
        <taxon>Puniceibacterium</taxon>
    </lineage>
</organism>
<feature type="region of interest" description="N-terminal hotdog fold" evidence="4">
    <location>
        <begin position="937"/>
        <end position="1066"/>
    </location>
</feature>
<dbReference type="InterPro" id="IPR042104">
    <property type="entry name" value="PKS_dehydratase_sf"/>
</dbReference>
<dbReference type="InterPro" id="IPR016035">
    <property type="entry name" value="Acyl_Trfase/lysoPLipase"/>
</dbReference>
<dbReference type="PROSITE" id="PS52019">
    <property type="entry name" value="PKS_MFAS_DH"/>
    <property type="match status" value="1"/>
</dbReference>
<dbReference type="PROSITE" id="PS00606">
    <property type="entry name" value="KS3_1"/>
    <property type="match status" value="1"/>
</dbReference>
<evidence type="ECO:0000313" key="9">
    <source>
        <dbReference type="EMBL" id="SNR77720.1"/>
    </source>
</evidence>
<dbReference type="PANTHER" id="PTHR43775">
    <property type="entry name" value="FATTY ACID SYNTHASE"/>
    <property type="match status" value="1"/>
</dbReference>
<dbReference type="Pfam" id="PF16197">
    <property type="entry name" value="KAsynt_C_assoc"/>
    <property type="match status" value="1"/>
</dbReference>
<dbReference type="InterPro" id="IPR018201">
    <property type="entry name" value="Ketoacyl_synth_AS"/>
</dbReference>
<evidence type="ECO:0000256" key="5">
    <source>
        <dbReference type="SAM" id="MobiDB-lite"/>
    </source>
</evidence>
<feature type="region of interest" description="C-terminal hotdog fold" evidence="4">
    <location>
        <begin position="1078"/>
        <end position="1212"/>
    </location>
</feature>
<dbReference type="Gene3D" id="3.10.129.110">
    <property type="entry name" value="Polyketide synthase dehydratase"/>
    <property type="match status" value="1"/>
</dbReference>
<dbReference type="Gene3D" id="3.40.50.720">
    <property type="entry name" value="NAD(P)-binding Rossmann-like Domain"/>
    <property type="match status" value="1"/>
</dbReference>
<dbReference type="SUPFAM" id="SSF55048">
    <property type="entry name" value="Probable ACP-binding domain of malonyl-CoA ACP transacylase"/>
    <property type="match status" value="1"/>
</dbReference>
<sequence length="1749" mass="183090">MSSETDIAIVGMAGRFPGAADIAAYGRLLFEGRCGLRRLDDAEIRAEGISPDLRANPNYVPFGGPIEDISQFDADFFGMTPREAARTDPQQRLWLTLAWEALEDAGLPPGKAHMTGIFTATGTSNYWMFNLAKRDPDWFGSPEYVEGLLLADRDYVSTRVSYLLGLEGPSVTVQTACSSSLVAVHLACQSLLLGECDVALAGGVALQVPHRTGYLWQAGGYASRAGVCRPFDAEADGTVFGSGGGVVVLRPLAQAQAAGDRILAVIKGSAMGNDGAAKPGFAAPSVAGQARTVAAALAVSGVPSTQIGLIEAHGTGTPLGDPTEVAALSAAFDAAGGARNVALGSVKGNIGHLDAAAGIAGLIKLVLARAAGQLPASLHFTRANPEIAFAPGAFYVNTRARPWPKRAPYGGVSALGIGGTNAHVVIGPAPETAPKAVQPPRPEQEAEARDTSAVLVLAARSAPQLRRLAERWSRWLAGPGRALEAGRIAAAAAHRRADGPHRLALAGADPAEWSKALAAFATAADRPEASAPAQPGVRTLPAAPGQVQSARSGAAPAWIFSGQGGQSVGMARAFRSAPGAGPAFERFLAALPRDADAPGLANLLFGTGDPQRAARALSQPGPALLAHVALQCAITAFWRAQGLTPAAVLGVSLGEIAAAHAAGCLSLEAAAVTAANRARALSETDPSGRMIQLPLGTAEARALIESHSPGALQNGTLWIAVEAGPEATVIAGRTTPVDALCAALAKAGPSPRSLSCGGVAGHGPTVQAAAARLAAGAKIEISGPPDCPVYPCTQGWEDGKDSPAFDAKYWGENLSRPVLFGAAVTRLLTDGHRDLLEIAPRPQSLFAIDAIARQNGRPVTLRQSANISTSDTLLPTLETLATLIPNSVAKSWRNPGDLQSAAHLDLPRMPLDEKRHWIDPPSKGSTPQIQTAQAGPRGLLGAPLFAADAKDRAVFHGVLAGNSPEWQAHLVRGRVTLPAAAILELVVSCAQEVTQSRCAGLRHLEFQELVSVSRGQELPLQLILHRDSDHWQFELYRGRAESGAQGHVRDWTQTTRGQILLGALTTPEPACFPSEGLEDVLPGASVYETLAARGVALGPTLQLIERVAIYRDRLAAQVDLQAQNGAAPYRVLDAAFQTLAADPEAHASGLTVPTAIAALDLHQPIRGDDVLFDIEVGRGRETTKLEVIGPERRIHIALRGVETRGVTALEDDMPWLHRLHWEATEAKPPSRVPSNEGSAQRGAKVLRAPDWSDLGPEDLPSAAASVCADLLATVRQLSQEGHATARSLTLLVQSDSAENPSTAAARGAAAGFLRTLSVEYAEFSPHLVQLPNDISQPTVRAPGASVPEPEMRASQAGWQVPRIVPISGAPGTVRLDGAHLVTGANGRIGPVLLAWLVEQGAEELLLVLRNGPGQALRDAIEDAEQKNITVLLHRLDLTQALSPSDWAPVLSSAKAPLRGVFHLAGTQIEEPTEHLDLKGLEKAVAIKAGSVAALAQAVSREDLRHMVLFSSMAGRLGAPGLAAHAAASAALSGLGEGLLADGMPVSVLEWGPWAHPNLAMQNQAHGAMGFEIMPEQAGTRILGTALTGGPGIYQIFQFDPSVWTARFPSLGLPPLLSYICDQRSLPTVSEHAAEPLAKAAEIPWRKPRQAKRMVTLSTQSALGRALGLSVSDLLPDQPFAEMNLSSMMALEMRARLEDELGIVIPTTTIWRHPTLERLTEALVDIGTQATTPGDPASQDRDSAYETPEL</sequence>
<evidence type="ECO:0000259" key="8">
    <source>
        <dbReference type="PROSITE" id="PS52019"/>
    </source>
</evidence>
<dbReference type="GO" id="GO:0006633">
    <property type="term" value="P:fatty acid biosynthetic process"/>
    <property type="evidence" value="ECO:0007669"/>
    <property type="project" value="InterPro"/>
</dbReference>
<dbReference type="InterPro" id="IPR014043">
    <property type="entry name" value="Acyl_transferase_dom"/>
</dbReference>
<protein>
    <submittedName>
        <fullName evidence="9">Acyl transferase domain-containing protein</fullName>
    </submittedName>
</protein>
<dbReference type="Gene3D" id="3.40.366.10">
    <property type="entry name" value="Malonyl-Coenzyme A Acyl Carrier Protein, domain 2"/>
    <property type="match status" value="1"/>
</dbReference>
<dbReference type="OrthoDB" id="9778690at2"/>
<dbReference type="Pfam" id="PF00550">
    <property type="entry name" value="PP-binding"/>
    <property type="match status" value="1"/>
</dbReference>
<dbReference type="InterPro" id="IPR032821">
    <property type="entry name" value="PKS_assoc"/>
</dbReference>
<feature type="domain" description="Carrier" evidence="6">
    <location>
        <begin position="1652"/>
        <end position="1726"/>
    </location>
</feature>
<dbReference type="InterPro" id="IPR036736">
    <property type="entry name" value="ACP-like_sf"/>
</dbReference>
<dbReference type="InterPro" id="IPR020807">
    <property type="entry name" value="PKS_DH"/>
</dbReference>
<reference evidence="9 10" key="1">
    <citation type="submission" date="2017-06" db="EMBL/GenBank/DDBJ databases">
        <authorList>
            <person name="Kim H.J."/>
            <person name="Triplett B.A."/>
        </authorList>
    </citation>
    <scope>NUCLEOTIDE SEQUENCE [LARGE SCALE GENOMIC DNA]</scope>
    <source>
        <strain evidence="9 10">DSM 29052</strain>
    </source>
</reference>
<dbReference type="PROSITE" id="PS00012">
    <property type="entry name" value="PHOSPHOPANTETHEINE"/>
    <property type="match status" value="1"/>
</dbReference>
<dbReference type="PROSITE" id="PS52004">
    <property type="entry name" value="KS3_2"/>
    <property type="match status" value="1"/>
</dbReference>
<dbReference type="InterPro" id="IPR013968">
    <property type="entry name" value="PKS_KR"/>
</dbReference>
<dbReference type="GO" id="GO:0031177">
    <property type="term" value="F:phosphopantetheine binding"/>
    <property type="evidence" value="ECO:0007669"/>
    <property type="project" value="InterPro"/>
</dbReference>
<dbReference type="InterPro" id="IPR016036">
    <property type="entry name" value="Malonyl_transacylase_ACP-bd"/>
</dbReference>